<feature type="transmembrane region" description="Helical" evidence="1">
    <location>
        <begin position="105"/>
        <end position="122"/>
    </location>
</feature>
<accession>A0ABP7AID1</accession>
<evidence type="ECO:0000313" key="4">
    <source>
        <dbReference type="Proteomes" id="UP001501490"/>
    </source>
</evidence>
<dbReference type="Pfam" id="PF02517">
    <property type="entry name" value="Rce1-like"/>
    <property type="match status" value="1"/>
</dbReference>
<feature type="domain" description="CAAX prenyl protease 2/Lysostaphin resistance protein A-like" evidence="2">
    <location>
        <begin position="107"/>
        <end position="206"/>
    </location>
</feature>
<evidence type="ECO:0000313" key="3">
    <source>
        <dbReference type="EMBL" id="GAA3633049.1"/>
    </source>
</evidence>
<dbReference type="RefSeq" id="WP_344807809.1">
    <property type="nucleotide sequence ID" value="NZ_BAABAB010000031.1"/>
</dbReference>
<keyword evidence="4" id="KW-1185">Reference proteome</keyword>
<reference evidence="4" key="1">
    <citation type="journal article" date="2019" name="Int. J. Syst. Evol. Microbiol.">
        <title>The Global Catalogue of Microorganisms (GCM) 10K type strain sequencing project: providing services to taxonomists for standard genome sequencing and annotation.</title>
        <authorList>
            <consortium name="The Broad Institute Genomics Platform"/>
            <consortium name="The Broad Institute Genome Sequencing Center for Infectious Disease"/>
            <person name="Wu L."/>
            <person name="Ma J."/>
        </authorList>
    </citation>
    <scope>NUCLEOTIDE SEQUENCE [LARGE SCALE GENOMIC DNA]</scope>
    <source>
        <strain evidence="4">JCM 16929</strain>
    </source>
</reference>
<name>A0ABP7AID1_9ACTN</name>
<protein>
    <recommendedName>
        <fullName evidence="2">CAAX prenyl protease 2/Lysostaphin resistance protein A-like domain-containing protein</fullName>
    </recommendedName>
</protein>
<keyword evidence="1" id="KW-0472">Membrane</keyword>
<evidence type="ECO:0000256" key="1">
    <source>
        <dbReference type="SAM" id="Phobius"/>
    </source>
</evidence>
<dbReference type="EMBL" id="BAABAB010000031">
    <property type="protein sequence ID" value="GAA3633049.1"/>
    <property type="molecule type" value="Genomic_DNA"/>
</dbReference>
<feature type="transmembrane region" description="Helical" evidence="1">
    <location>
        <begin position="194"/>
        <end position="213"/>
    </location>
</feature>
<gene>
    <name evidence="3" type="ORF">GCM10022236_39510</name>
</gene>
<feature type="transmembrane region" description="Helical" evidence="1">
    <location>
        <begin position="46"/>
        <end position="67"/>
    </location>
</feature>
<feature type="transmembrane region" description="Helical" evidence="1">
    <location>
        <begin position="219"/>
        <end position="238"/>
    </location>
</feature>
<sequence>MRISPRPWLGLAAFVGYIAVILGVQGTSGIPYPELADTAHNIWRSGVLSIVLASLLMAVLATWWGWWRPALFERPPTTRRWTIIAPVLMALLASTNLLLTDWGGVGWGFVLAGIALGLAVGFGEEFTARGLLLVGLRGRLREVMVWVLTCSMFGLMHGINIILGAPAGDTVVQIISAAMSGSVFYILRRVTGTLIWAMALHGLWDFSLFVLAASGSSNAFTILQLPFGLLAVIFGFFATKDAPSGLTVQGGR</sequence>
<comment type="caution">
    <text evidence="3">The sequence shown here is derived from an EMBL/GenBank/DDBJ whole genome shotgun (WGS) entry which is preliminary data.</text>
</comment>
<feature type="transmembrane region" description="Helical" evidence="1">
    <location>
        <begin position="7"/>
        <end position="26"/>
    </location>
</feature>
<keyword evidence="1" id="KW-1133">Transmembrane helix</keyword>
<dbReference type="InterPro" id="IPR003675">
    <property type="entry name" value="Rce1/LyrA-like_dom"/>
</dbReference>
<feature type="transmembrane region" description="Helical" evidence="1">
    <location>
        <begin position="170"/>
        <end position="187"/>
    </location>
</feature>
<feature type="transmembrane region" description="Helical" evidence="1">
    <location>
        <begin position="143"/>
        <end position="164"/>
    </location>
</feature>
<keyword evidence="1" id="KW-0812">Transmembrane</keyword>
<organism evidence="3 4">
    <name type="scientific">Microlunatus ginsengisoli</name>
    <dbReference type="NCBI Taxonomy" id="363863"/>
    <lineage>
        <taxon>Bacteria</taxon>
        <taxon>Bacillati</taxon>
        <taxon>Actinomycetota</taxon>
        <taxon>Actinomycetes</taxon>
        <taxon>Propionibacteriales</taxon>
        <taxon>Propionibacteriaceae</taxon>
        <taxon>Microlunatus</taxon>
    </lineage>
</organism>
<evidence type="ECO:0000259" key="2">
    <source>
        <dbReference type="Pfam" id="PF02517"/>
    </source>
</evidence>
<feature type="transmembrane region" description="Helical" evidence="1">
    <location>
        <begin position="79"/>
        <end position="99"/>
    </location>
</feature>
<proteinExistence type="predicted"/>
<dbReference type="Proteomes" id="UP001501490">
    <property type="component" value="Unassembled WGS sequence"/>
</dbReference>